<reference evidence="2 3" key="1">
    <citation type="journal article" date="2019" name="Genome Biol. Evol.">
        <title>Whole-Genome Sequencing of the Giant Devil Catfish, Bagarius yarrelli.</title>
        <authorList>
            <person name="Jiang W."/>
            <person name="Lv Y."/>
            <person name="Cheng L."/>
            <person name="Yang K."/>
            <person name="Chao B."/>
            <person name="Wang X."/>
            <person name="Li Y."/>
            <person name="Pan X."/>
            <person name="You X."/>
            <person name="Zhang Y."/>
            <person name="Yang J."/>
            <person name="Li J."/>
            <person name="Zhang X."/>
            <person name="Liu S."/>
            <person name="Sun C."/>
            <person name="Yang J."/>
            <person name="Shi Q."/>
        </authorList>
    </citation>
    <scope>NUCLEOTIDE SEQUENCE [LARGE SCALE GENOMIC DNA]</scope>
    <source>
        <strain evidence="2">JWS20170419001</strain>
        <tissue evidence="2">Muscle</tissue>
    </source>
</reference>
<dbReference type="Proteomes" id="UP000319801">
    <property type="component" value="Unassembled WGS sequence"/>
</dbReference>
<feature type="transmembrane region" description="Helical" evidence="1">
    <location>
        <begin position="20"/>
        <end position="42"/>
    </location>
</feature>
<dbReference type="EMBL" id="VCAZ01000060">
    <property type="protein sequence ID" value="TSN76537.1"/>
    <property type="molecule type" value="Genomic_DNA"/>
</dbReference>
<accession>A0A556U7U1</accession>
<evidence type="ECO:0000313" key="2">
    <source>
        <dbReference type="EMBL" id="TSN76537.1"/>
    </source>
</evidence>
<name>A0A556U7U1_BAGYA</name>
<comment type="caution">
    <text evidence="2">The sequence shown here is derived from an EMBL/GenBank/DDBJ whole genome shotgun (WGS) entry which is preliminary data.</text>
</comment>
<evidence type="ECO:0000256" key="1">
    <source>
        <dbReference type="SAM" id="Phobius"/>
    </source>
</evidence>
<dbReference type="AlphaFoldDB" id="A0A556U7U1"/>
<gene>
    <name evidence="2" type="ORF">Baya_8690</name>
</gene>
<sequence>MLIILSPVTMETCPRCPRSFVIFLAQLIMCAYQLMCICLHAVTPSSGIAESPTCTRLLQHLACTSGYNQTCATNPCQFSDTITLTIPPQV</sequence>
<keyword evidence="1" id="KW-0812">Transmembrane</keyword>
<keyword evidence="3" id="KW-1185">Reference proteome</keyword>
<organism evidence="2 3">
    <name type="scientific">Bagarius yarrelli</name>
    <name type="common">Goonch</name>
    <name type="synonym">Bagrus yarrelli</name>
    <dbReference type="NCBI Taxonomy" id="175774"/>
    <lineage>
        <taxon>Eukaryota</taxon>
        <taxon>Metazoa</taxon>
        <taxon>Chordata</taxon>
        <taxon>Craniata</taxon>
        <taxon>Vertebrata</taxon>
        <taxon>Euteleostomi</taxon>
        <taxon>Actinopterygii</taxon>
        <taxon>Neopterygii</taxon>
        <taxon>Teleostei</taxon>
        <taxon>Ostariophysi</taxon>
        <taxon>Siluriformes</taxon>
        <taxon>Sisoridae</taxon>
        <taxon>Sisorinae</taxon>
        <taxon>Bagarius</taxon>
    </lineage>
</organism>
<evidence type="ECO:0000313" key="3">
    <source>
        <dbReference type="Proteomes" id="UP000319801"/>
    </source>
</evidence>
<protein>
    <submittedName>
        <fullName evidence="2">Uncharacterized protein</fullName>
    </submittedName>
</protein>
<keyword evidence="1" id="KW-1133">Transmembrane helix</keyword>
<proteinExistence type="predicted"/>
<keyword evidence="1" id="KW-0472">Membrane</keyword>